<protein>
    <submittedName>
        <fullName evidence="2">Uncharacterized protein</fullName>
    </submittedName>
</protein>
<name>A0AAE8HQB2_9HYPH</name>
<keyword evidence="3" id="KW-1185">Reference proteome</keyword>
<evidence type="ECO:0000313" key="3">
    <source>
        <dbReference type="Proteomes" id="UP000185487"/>
    </source>
</evidence>
<proteinExistence type="predicted"/>
<dbReference type="Proteomes" id="UP000185487">
    <property type="component" value="Chromosome"/>
</dbReference>
<dbReference type="Proteomes" id="UP000199140">
    <property type="component" value="Unassembled WGS sequence"/>
</dbReference>
<evidence type="ECO:0000313" key="4">
    <source>
        <dbReference type="Proteomes" id="UP000199140"/>
    </source>
</evidence>
<dbReference type="EMBL" id="FOPK01000006">
    <property type="protein sequence ID" value="SFG67174.1"/>
    <property type="molecule type" value="Genomic_DNA"/>
</dbReference>
<accession>A0AAE8HQB2</accession>
<evidence type="ECO:0000313" key="1">
    <source>
        <dbReference type="EMBL" id="APT31506.1"/>
    </source>
</evidence>
<organism evidence="2 4">
    <name type="scientific">Methylobacterium phyllosphaerae</name>
    <dbReference type="NCBI Taxonomy" id="418223"/>
    <lineage>
        <taxon>Bacteria</taxon>
        <taxon>Pseudomonadati</taxon>
        <taxon>Pseudomonadota</taxon>
        <taxon>Alphaproteobacteria</taxon>
        <taxon>Hyphomicrobiales</taxon>
        <taxon>Methylobacteriaceae</taxon>
        <taxon>Methylobacterium</taxon>
    </lineage>
</organism>
<evidence type="ECO:0000313" key="2">
    <source>
        <dbReference type="EMBL" id="SFG67174.1"/>
    </source>
</evidence>
<dbReference type="KEGG" id="mphy:MCBMB27_02215"/>
<reference evidence="1 3" key="1">
    <citation type="submission" date="2016-04" db="EMBL/GenBank/DDBJ databases">
        <title>Complete genome sequencing and analysis of CBMB27, Methylobacterium phyllosphaerae isolated from leaf tissues of rice (Oryza sativa L.).</title>
        <authorList>
            <person name="Lee Y."/>
            <person name="Hwangbo K."/>
            <person name="Chung H."/>
            <person name="Yoo J."/>
            <person name="Kim K.Y."/>
            <person name="Sa T.M."/>
            <person name="Um Y."/>
            <person name="Madhaiyan M."/>
        </authorList>
    </citation>
    <scope>NUCLEOTIDE SEQUENCE [LARGE SCALE GENOMIC DNA]</scope>
    <source>
        <strain evidence="1 3">CBMB27</strain>
    </source>
</reference>
<dbReference type="AlphaFoldDB" id="A0AAE8HQB2"/>
<gene>
    <name evidence="1" type="ORF">MCBMB27_02215</name>
    <name evidence="2" type="ORF">SAMN05192567_106164</name>
</gene>
<dbReference type="EMBL" id="CP015367">
    <property type="protein sequence ID" value="APT31506.1"/>
    <property type="molecule type" value="Genomic_DNA"/>
</dbReference>
<reference evidence="2 4" key="2">
    <citation type="submission" date="2016-10" db="EMBL/GenBank/DDBJ databases">
        <authorList>
            <person name="Varghese N."/>
            <person name="Submissions S."/>
        </authorList>
    </citation>
    <scope>NUCLEOTIDE SEQUENCE [LARGE SCALE GENOMIC DNA]</scope>
    <source>
        <strain evidence="2 4">CBMB27</strain>
    </source>
</reference>
<sequence length="41" mass="4124">MRVVRLAKAALAAALALTCMPVVYGNVADVAAARSGLRPVG</sequence>